<evidence type="ECO:0000259" key="2">
    <source>
        <dbReference type="PROSITE" id="PS50234"/>
    </source>
</evidence>
<dbReference type="RefSeq" id="WP_167224048.1">
    <property type="nucleotide sequence ID" value="NZ_JAAQPH010000006.1"/>
</dbReference>
<accession>A0A967C576</accession>
<dbReference type="SUPFAM" id="SSF53300">
    <property type="entry name" value="vWA-like"/>
    <property type="match status" value="1"/>
</dbReference>
<feature type="domain" description="VWFA" evidence="2">
    <location>
        <begin position="34"/>
        <end position="223"/>
    </location>
</feature>
<evidence type="ECO:0000313" key="3">
    <source>
        <dbReference type="EMBL" id="NIA68949.1"/>
    </source>
</evidence>
<dbReference type="PROSITE" id="PS50234">
    <property type="entry name" value="VWFA"/>
    <property type="match status" value="1"/>
</dbReference>
<comment type="caution">
    <text evidence="3">The sequence shown here is derived from an EMBL/GenBank/DDBJ whole genome shotgun (WGS) entry which is preliminary data.</text>
</comment>
<evidence type="ECO:0000256" key="1">
    <source>
        <dbReference type="SAM" id="MobiDB-lite"/>
    </source>
</evidence>
<keyword evidence="4" id="KW-1185">Reference proteome</keyword>
<gene>
    <name evidence="3" type="ORF">HBA54_10125</name>
</gene>
<organism evidence="3 4">
    <name type="scientific">Pelagibius litoralis</name>
    <dbReference type="NCBI Taxonomy" id="374515"/>
    <lineage>
        <taxon>Bacteria</taxon>
        <taxon>Pseudomonadati</taxon>
        <taxon>Pseudomonadota</taxon>
        <taxon>Alphaproteobacteria</taxon>
        <taxon>Rhodospirillales</taxon>
        <taxon>Rhodovibrionaceae</taxon>
        <taxon>Pelagibius</taxon>
    </lineage>
</organism>
<reference evidence="3" key="1">
    <citation type="submission" date="2020-03" db="EMBL/GenBank/DDBJ databases">
        <title>Genome of Pelagibius litoralis DSM 21314T.</title>
        <authorList>
            <person name="Wang G."/>
        </authorList>
    </citation>
    <scope>NUCLEOTIDE SEQUENCE</scope>
    <source>
        <strain evidence="3">DSM 21314</strain>
    </source>
</reference>
<dbReference type="InterPro" id="IPR036465">
    <property type="entry name" value="vWFA_dom_sf"/>
</dbReference>
<evidence type="ECO:0000313" key="4">
    <source>
        <dbReference type="Proteomes" id="UP000761264"/>
    </source>
</evidence>
<proteinExistence type="predicted"/>
<protein>
    <submittedName>
        <fullName evidence="3">DUF1194 domain-containing protein</fullName>
    </submittedName>
</protein>
<dbReference type="InterPro" id="IPR010607">
    <property type="entry name" value="DUF1194"/>
</dbReference>
<dbReference type="Proteomes" id="UP000761264">
    <property type="component" value="Unassembled WGS sequence"/>
</dbReference>
<sequence length="260" mass="28010">MPSLATPVFSAWLIVFFCFRVSAAAAEPQSVRLELLLAVDCSSSVTEQEFRLQMLGIASAFEDPAVLAAIEDSRPQGIAVSLLQWSSVHAQSLTIGWTHIASAEDALWFAQLVRRSERQIKGGATGMNTAMLEAIRAIRRNDFEGERKAIDVSGDGRANEGESPALARALANQAGITVNGLAILNEEPNLTDYYAAWVVGGPGSFLMTADNFEDFAEAMQRKIYFEITGAPIAAAPGTGLSAQANSSIPPKRQPVLRERR</sequence>
<feature type="region of interest" description="Disordered" evidence="1">
    <location>
        <begin position="238"/>
        <end position="260"/>
    </location>
</feature>
<dbReference type="InterPro" id="IPR002035">
    <property type="entry name" value="VWF_A"/>
</dbReference>
<dbReference type="EMBL" id="JAAQPH010000006">
    <property type="protein sequence ID" value="NIA68949.1"/>
    <property type="molecule type" value="Genomic_DNA"/>
</dbReference>
<dbReference type="AlphaFoldDB" id="A0A967C576"/>
<dbReference type="Pfam" id="PF06707">
    <property type="entry name" value="DUF1194"/>
    <property type="match status" value="1"/>
</dbReference>
<dbReference type="Gene3D" id="3.40.50.410">
    <property type="entry name" value="von Willebrand factor, type A domain"/>
    <property type="match status" value="1"/>
</dbReference>
<name>A0A967C576_9PROT</name>